<name>A0A3A8NRY4_9BACT</name>
<evidence type="ECO:0000313" key="3">
    <source>
        <dbReference type="Proteomes" id="UP000273405"/>
    </source>
</evidence>
<dbReference type="GO" id="GO:0016740">
    <property type="term" value="F:transferase activity"/>
    <property type="evidence" value="ECO:0007669"/>
    <property type="project" value="UniProtKB-KW"/>
</dbReference>
<dbReference type="Proteomes" id="UP000273405">
    <property type="component" value="Unassembled WGS sequence"/>
</dbReference>
<dbReference type="SUPFAM" id="SSF53756">
    <property type="entry name" value="UDP-Glycosyltransferase/glycogen phosphorylase"/>
    <property type="match status" value="1"/>
</dbReference>
<keyword evidence="3" id="KW-1185">Reference proteome</keyword>
<organism evidence="2 3">
    <name type="scientific">Corallococcus sicarius</name>
    <dbReference type="NCBI Taxonomy" id="2316726"/>
    <lineage>
        <taxon>Bacteria</taxon>
        <taxon>Pseudomonadati</taxon>
        <taxon>Myxococcota</taxon>
        <taxon>Myxococcia</taxon>
        <taxon>Myxococcales</taxon>
        <taxon>Cystobacterineae</taxon>
        <taxon>Myxococcaceae</taxon>
        <taxon>Corallococcus</taxon>
    </lineage>
</organism>
<keyword evidence="2" id="KW-0808">Transferase</keyword>
<accession>A0A3A8NRY4</accession>
<evidence type="ECO:0000313" key="2">
    <source>
        <dbReference type="EMBL" id="RKH44941.1"/>
    </source>
</evidence>
<sequence length="367" mass="40161">MNIVFLGPPGGAVADVKVGLASRQLAHALRQRGHMVLLLEQAGPSARRLELEAETPCAPYLGVADLDARFRSHVRGADLVLVDSDVPGVAEVGRWATETARGLTAFWDHDTPRTLQRQAHRGDAARLTLEHLTGYRIHLCSSGGPVPRRLEREWGVPRARVLLPGVQAEHFAPRAQGVRWDLGHLGLLSAERRSLLKPLLLDAAFDWPEGRFLLAGTMSVVDADAAWPDNVKRHAATPSREHPACYGAQRFTLAVSRAEHTPGRNLFEAAACGATLVCDPWEGLEDLFSLGEEVVVARTAKDVLRYLREMPEADRLQLGQRARARVLAEHTVAHRALALEQYACEAVRGGSSGAPTRVPEVLERRPN</sequence>
<dbReference type="InterPro" id="IPR055259">
    <property type="entry name" value="YkvP/CgeB_Glyco_trans-like"/>
</dbReference>
<feature type="domain" description="Spore protein YkvP/CgeB glycosyl transferase-like" evidence="1">
    <location>
        <begin position="199"/>
        <end position="340"/>
    </location>
</feature>
<gene>
    <name evidence="2" type="ORF">D7X12_09110</name>
</gene>
<dbReference type="OrthoDB" id="9813806at2"/>
<dbReference type="AlphaFoldDB" id="A0A3A8NRY4"/>
<dbReference type="Pfam" id="PF13524">
    <property type="entry name" value="Glyco_trans_1_2"/>
    <property type="match status" value="1"/>
</dbReference>
<proteinExistence type="predicted"/>
<evidence type="ECO:0000259" key="1">
    <source>
        <dbReference type="Pfam" id="PF13524"/>
    </source>
</evidence>
<comment type="caution">
    <text evidence="2">The sequence shown here is derived from an EMBL/GenBank/DDBJ whole genome shotgun (WGS) entry which is preliminary data.</text>
</comment>
<protein>
    <submittedName>
        <fullName evidence="2">Glycosyltransferase</fullName>
    </submittedName>
</protein>
<dbReference type="RefSeq" id="WP_120624876.1">
    <property type="nucleotide sequence ID" value="NZ_RAWG01000042.1"/>
</dbReference>
<dbReference type="EMBL" id="RAWG01000042">
    <property type="protein sequence ID" value="RKH44941.1"/>
    <property type="molecule type" value="Genomic_DNA"/>
</dbReference>
<dbReference type="Gene3D" id="3.40.50.2000">
    <property type="entry name" value="Glycogen Phosphorylase B"/>
    <property type="match status" value="1"/>
</dbReference>
<reference evidence="3" key="1">
    <citation type="submission" date="2018-09" db="EMBL/GenBank/DDBJ databases">
        <authorList>
            <person name="Livingstone P.G."/>
            <person name="Whitworth D.E."/>
        </authorList>
    </citation>
    <scope>NUCLEOTIDE SEQUENCE [LARGE SCALE GENOMIC DNA]</scope>
    <source>
        <strain evidence="3">CA040B</strain>
    </source>
</reference>